<organism evidence="1">
    <name type="scientific">Arion vulgaris</name>
    <dbReference type="NCBI Taxonomy" id="1028688"/>
    <lineage>
        <taxon>Eukaryota</taxon>
        <taxon>Metazoa</taxon>
        <taxon>Spiralia</taxon>
        <taxon>Lophotrochozoa</taxon>
        <taxon>Mollusca</taxon>
        <taxon>Gastropoda</taxon>
        <taxon>Heterobranchia</taxon>
        <taxon>Euthyneura</taxon>
        <taxon>Panpulmonata</taxon>
        <taxon>Eupulmonata</taxon>
        <taxon>Stylommatophora</taxon>
        <taxon>Helicina</taxon>
        <taxon>Arionoidea</taxon>
        <taxon>Arionidae</taxon>
        <taxon>Arion</taxon>
    </lineage>
</organism>
<dbReference type="EMBL" id="HACG01052171">
    <property type="protein sequence ID" value="CEK99042.1"/>
    <property type="molecule type" value="Transcribed_RNA"/>
</dbReference>
<protein>
    <submittedName>
        <fullName evidence="1">Uncharacterized protein</fullName>
    </submittedName>
</protein>
<sequence length="72" mass="7825">VKARATDNGVPIRRSASAAPELERVRAWLYGNDFTQGLDGTSKNGIIQDLVDKPVKQTENARKLLGNSDLTS</sequence>
<feature type="non-terminal residue" evidence="1">
    <location>
        <position position="72"/>
    </location>
</feature>
<gene>
    <name evidence="1" type="primary">ORF220253</name>
</gene>
<accession>A0A0B7C1H4</accession>
<evidence type="ECO:0000313" key="1">
    <source>
        <dbReference type="EMBL" id="CEK99042.1"/>
    </source>
</evidence>
<proteinExistence type="predicted"/>
<reference evidence="1" key="1">
    <citation type="submission" date="2014-12" db="EMBL/GenBank/DDBJ databases">
        <title>Insight into the proteome of Arion vulgaris.</title>
        <authorList>
            <person name="Aradska J."/>
            <person name="Bulat T."/>
            <person name="Smidak R."/>
            <person name="Sarate P."/>
            <person name="Gangsoo J."/>
            <person name="Sialana F."/>
            <person name="Bilban M."/>
            <person name="Lubec G."/>
        </authorList>
    </citation>
    <scope>NUCLEOTIDE SEQUENCE</scope>
    <source>
        <tissue evidence="1">Skin</tissue>
    </source>
</reference>
<dbReference type="AlphaFoldDB" id="A0A0B7C1H4"/>
<name>A0A0B7C1H4_9EUPU</name>
<feature type="non-terminal residue" evidence="1">
    <location>
        <position position="1"/>
    </location>
</feature>